<feature type="compositionally biased region" description="Polar residues" evidence="1">
    <location>
        <begin position="37"/>
        <end position="50"/>
    </location>
</feature>
<evidence type="ECO:0000256" key="1">
    <source>
        <dbReference type="SAM" id="MobiDB-lite"/>
    </source>
</evidence>
<feature type="region of interest" description="Disordered" evidence="1">
    <location>
        <begin position="83"/>
        <end position="109"/>
    </location>
</feature>
<name>A0ABP3EJT2_9ACTN</name>
<protein>
    <submittedName>
        <fullName evidence="2">Uncharacterized protein</fullName>
    </submittedName>
</protein>
<organism evidence="2 3">
    <name type="scientific">Cryptosporangium japonicum</name>
    <dbReference type="NCBI Taxonomy" id="80872"/>
    <lineage>
        <taxon>Bacteria</taxon>
        <taxon>Bacillati</taxon>
        <taxon>Actinomycetota</taxon>
        <taxon>Actinomycetes</taxon>
        <taxon>Cryptosporangiales</taxon>
        <taxon>Cryptosporangiaceae</taxon>
        <taxon>Cryptosporangium</taxon>
    </lineage>
</organism>
<sequence length="223" mass="22771">MTLPPLERTTAIGRRVATSHNRIAPEKSPVASVRPSGLNSRAVASSTGIDPSSSPVVVTSRTGPFITPTAIVVPSGSTACPHASGSAIRASSRRVPVSHTPADRASSVTNRVPSAVNVTPVTGALAPSTVEPDARVSASRNAKRVSGSSSARHAVAARRCAVIGSLSSAVPLWAASCRARAMRACSTAVPRCWNATIAPTVAAIVNAVSAAPTTCTVRRSRRR</sequence>
<reference evidence="3" key="1">
    <citation type="journal article" date="2019" name="Int. J. Syst. Evol. Microbiol.">
        <title>The Global Catalogue of Microorganisms (GCM) 10K type strain sequencing project: providing services to taxonomists for standard genome sequencing and annotation.</title>
        <authorList>
            <consortium name="The Broad Institute Genomics Platform"/>
            <consortium name="The Broad Institute Genome Sequencing Center for Infectious Disease"/>
            <person name="Wu L."/>
            <person name="Ma J."/>
        </authorList>
    </citation>
    <scope>NUCLEOTIDE SEQUENCE [LARGE SCALE GENOMIC DNA]</scope>
    <source>
        <strain evidence="3">JCM 10425</strain>
    </source>
</reference>
<evidence type="ECO:0000313" key="2">
    <source>
        <dbReference type="EMBL" id="GAA0266421.1"/>
    </source>
</evidence>
<comment type="caution">
    <text evidence="2">The sequence shown here is derived from an EMBL/GenBank/DDBJ whole genome shotgun (WGS) entry which is preliminary data.</text>
</comment>
<keyword evidence="3" id="KW-1185">Reference proteome</keyword>
<dbReference type="Proteomes" id="UP001500967">
    <property type="component" value="Unassembled WGS sequence"/>
</dbReference>
<feature type="compositionally biased region" description="Low complexity" evidence="1">
    <location>
        <begin position="83"/>
        <end position="94"/>
    </location>
</feature>
<feature type="region of interest" description="Disordered" evidence="1">
    <location>
        <begin position="25"/>
        <end position="57"/>
    </location>
</feature>
<dbReference type="EMBL" id="BAAAGX010000025">
    <property type="protein sequence ID" value="GAA0266421.1"/>
    <property type="molecule type" value="Genomic_DNA"/>
</dbReference>
<proteinExistence type="predicted"/>
<evidence type="ECO:0000313" key="3">
    <source>
        <dbReference type="Proteomes" id="UP001500967"/>
    </source>
</evidence>
<gene>
    <name evidence="2" type="ORF">GCM10009539_61540</name>
</gene>
<accession>A0ABP3EJT2</accession>